<evidence type="ECO:0000256" key="3">
    <source>
        <dbReference type="ARBA" id="ARBA00022989"/>
    </source>
</evidence>
<keyword evidence="3 5" id="KW-1133">Transmembrane helix</keyword>
<dbReference type="OrthoDB" id="9814001at2"/>
<dbReference type="PANTHER" id="PTHR23531:SF1">
    <property type="entry name" value="QUINOLENE RESISTANCE PROTEIN NORA"/>
    <property type="match status" value="1"/>
</dbReference>
<feature type="transmembrane region" description="Helical" evidence="5">
    <location>
        <begin position="74"/>
        <end position="91"/>
    </location>
</feature>
<dbReference type="Gene3D" id="1.20.1250.20">
    <property type="entry name" value="MFS general substrate transporter like domains"/>
    <property type="match status" value="1"/>
</dbReference>
<dbReference type="InterPro" id="IPR020846">
    <property type="entry name" value="MFS_dom"/>
</dbReference>
<dbReference type="AlphaFoldDB" id="D4YNM3"/>
<dbReference type="EMBL" id="ADNU01000043">
    <property type="protein sequence ID" value="EFG47269.1"/>
    <property type="molecule type" value="Genomic_DNA"/>
</dbReference>
<protein>
    <submittedName>
        <fullName evidence="7">Transporter, major facilitator family protein</fullName>
    </submittedName>
</protein>
<gene>
    <name evidence="7" type="ORF">HMPREF0183_1533</name>
</gene>
<evidence type="ECO:0000313" key="7">
    <source>
        <dbReference type="EMBL" id="EFG47269.1"/>
    </source>
</evidence>
<comment type="caution">
    <text evidence="7">The sequence shown here is derived from an EMBL/GenBank/DDBJ whole genome shotgun (WGS) entry which is preliminary data.</text>
</comment>
<feature type="transmembrane region" description="Helical" evidence="5">
    <location>
        <begin position="133"/>
        <end position="155"/>
    </location>
</feature>
<dbReference type="Proteomes" id="UP000005714">
    <property type="component" value="Unassembled WGS sequence"/>
</dbReference>
<feature type="transmembrane region" description="Helical" evidence="5">
    <location>
        <begin position="7"/>
        <end position="27"/>
    </location>
</feature>
<evidence type="ECO:0000256" key="4">
    <source>
        <dbReference type="ARBA" id="ARBA00023136"/>
    </source>
</evidence>
<keyword evidence="4 5" id="KW-0472">Membrane</keyword>
<proteinExistence type="predicted"/>
<keyword evidence="2 5" id="KW-0812">Transmembrane</keyword>
<feature type="transmembrane region" description="Helical" evidence="5">
    <location>
        <begin position="363"/>
        <end position="381"/>
    </location>
</feature>
<organism evidence="7 8">
    <name type="scientific">Brevibacterium mcbrellneri ATCC 49030</name>
    <dbReference type="NCBI Taxonomy" id="585530"/>
    <lineage>
        <taxon>Bacteria</taxon>
        <taxon>Bacillati</taxon>
        <taxon>Actinomycetota</taxon>
        <taxon>Actinomycetes</taxon>
        <taxon>Micrococcales</taxon>
        <taxon>Brevibacteriaceae</taxon>
        <taxon>Brevibacterium</taxon>
    </lineage>
</organism>
<feature type="transmembrane region" description="Helical" evidence="5">
    <location>
        <begin position="161"/>
        <end position="182"/>
    </location>
</feature>
<dbReference type="PROSITE" id="PS50850">
    <property type="entry name" value="MFS"/>
    <property type="match status" value="1"/>
</dbReference>
<evidence type="ECO:0000256" key="5">
    <source>
        <dbReference type="SAM" id="Phobius"/>
    </source>
</evidence>
<dbReference type="RefSeq" id="WP_005884584.1">
    <property type="nucleotide sequence ID" value="NZ_ADNU01000043.1"/>
</dbReference>
<dbReference type="GO" id="GO:0022857">
    <property type="term" value="F:transmembrane transporter activity"/>
    <property type="evidence" value="ECO:0007669"/>
    <property type="project" value="InterPro"/>
</dbReference>
<dbReference type="PROSITE" id="PS00216">
    <property type="entry name" value="SUGAR_TRANSPORT_1"/>
    <property type="match status" value="1"/>
</dbReference>
<feature type="transmembrane region" description="Helical" evidence="5">
    <location>
        <begin position="274"/>
        <end position="292"/>
    </location>
</feature>
<dbReference type="InterPro" id="IPR052714">
    <property type="entry name" value="MFS_Exporter"/>
</dbReference>
<dbReference type="GO" id="GO:0005886">
    <property type="term" value="C:plasma membrane"/>
    <property type="evidence" value="ECO:0007669"/>
    <property type="project" value="UniProtKB-SubCell"/>
</dbReference>
<dbReference type="InterPro" id="IPR036259">
    <property type="entry name" value="MFS_trans_sf"/>
</dbReference>
<dbReference type="Pfam" id="PF07690">
    <property type="entry name" value="MFS_1"/>
    <property type="match status" value="1"/>
</dbReference>
<dbReference type="SUPFAM" id="SSF103473">
    <property type="entry name" value="MFS general substrate transporter"/>
    <property type="match status" value="1"/>
</dbReference>
<feature type="transmembrane region" description="Helical" evidence="5">
    <location>
        <begin position="243"/>
        <end position="262"/>
    </location>
</feature>
<dbReference type="InterPro" id="IPR011701">
    <property type="entry name" value="MFS"/>
</dbReference>
<feature type="transmembrane region" description="Helical" evidence="5">
    <location>
        <begin position="298"/>
        <end position="322"/>
    </location>
</feature>
<dbReference type="CDD" id="cd17489">
    <property type="entry name" value="MFS_YfcJ_like"/>
    <property type="match status" value="1"/>
</dbReference>
<sequence length="389" mass="41952">MNRLWTGNFILASCVNFIAAMMFYLLMTSMASYAIREFGAGQAVAGFASSSFILGAVFSRMLAGKYMDFVGRKTLALVSMIAFIVLGAAYIPVDNIVVLIVIRLLHGAAFGLNNTVLSAAVQTMIPQHRRAEGTGYFGMTVSLAMALGPFVSVVMSQKYGMFWVFVVCIVLSTVGTLLTLFLKVDERTPSREEQLLKWKFHITSFIDPRALPIASMMALCGIAFSLVLSFLEGYSHQIGAAAGASWFFIVMAACTFTSRLFVGRIQDTYGDDVVMYPIFVLMAVSYVMLATAQGSGMVIAAAVPLGLGFGSVMPCAQAIVINQSDASRYALAVATFFILLDTGTGLGPVLIGGLANVWGPRSMYWAAVVLVACAAVVYVMTTRRQRRPE</sequence>
<evidence type="ECO:0000259" key="6">
    <source>
        <dbReference type="PROSITE" id="PS50850"/>
    </source>
</evidence>
<name>D4YNM3_9MICO</name>
<evidence type="ECO:0000256" key="2">
    <source>
        <dbReference type="ARBA" id="ARBA00022692"/>
    </source>
</evidence>
<dbReference type="PANTHER" id="PTHR23531">
    <property type="entry name" value="QUINOLENE RESISTANCE PROTEIN NORA"/>
    <property type="match status" value="1"/>
</dbReference>
<comment type="subcellular location">
    <subcellularLocation>
        <location evidence="1">Cell membrane</location>
        <topology evidence="1">Multi-pass membrane protein</topology>
    </subcellularLocation>
</comment>
<feature type="transmembrane region" description="Helical" evidence="5">
    <location>
        <begin position="329"/>
        <end position="351"/>
    </location>
</feature>
<evidence type="ECO:0000313" key="8">
    <source>
        <dbReference type="Proteomes" id="UP000005714"/>
    </source>
</evidence>
<evidence type="ECO:0000256" key="1">
    <source>
        <dbReference type="ARBA" id="ARBA00004651"/>
    </source>
</evidence>
<feature type="transmembrane region" description="Helical" evidence="5">
    <location>
        <begin position="210"/>
        <end position="231"/>
    </location>
</feature>
<accession>D4YNM3</accession>
<dbReference type="eggNOG" id="COG2814">
    <property type="taxonomic scope" value="Bacteria"/>
</dbReference>
<reference evidence="7 8" key="1">
    <citation type="submission" date="2010-04" db="EMBL/GenBank/DDBJ databases">
        <authorList>
            <person name="Qin X."/>
            <person name="Bachman B."/>
            <person name="Battles P."/>
            <person name="Bell A."/>
            <person name="Bess C."/>
            <person name="Bickham C."/>
            <person name="Chaboub L."/>
            <person name="Chen D."/>
            <person name="Coyle M."/>
            <person name="Deiros D.R."/>
            <person name="Dinh H."/>
            <person name="Forbes L."/>
            <person name="Fowler G."/>
            <person name="Francisco L."/>
            <person name="Fu Q."/>
            <person name="Gubbala S."/>
            <person name="Hale W."/>
            <person name="Han Y."/>
            <person name="Hemphill L."/>
            <person name="Highlander S.K."/>
            <person name="Hirani K."/>
            <person name="Hogues M."/>
            <person name="Jackson L."/>
            <person name="Jakkamsetti A."/>
            <person name="Javaid M."/>
            <person name="Jiang H."/>
            <person name="Korchina V."/>
            <person name="Kovar C."/>
            <person name="Lara F."/>
            <person name="Lee S."/>
            <person name="Mata R."/>
            <person name="Mathew T."/>
            <person name="Moen C."/>
            <person name="Morales K."/>
            <person name="Munidasa M."/>
            <person name="Nazareth L."/>
            <person name="Ngo R."/>
            <person name="Nguyen L."/>
            <person name="Okwuonu G."/>
            <person name="Ongeri F."/>
            <person name="Patil S."/>
            <person name="Petrosino J."/>
            <person name="Pham C."/>
            <person name="Pham P."/>
            <person name="Pu L.-L."/>
            <person name="Puazo M."/>
            <person name="Raj R."/>
            <person name="Reid J."/>
            <person name="Rouhana J."/>
            <person name="Saada N."/>
            <person name="Shang Y."/>
            <person name="Simmons D."/>
            <person name="Thornton R."/>
            <person name="Warren J."/>
            <person name="Weissenberger G."/>
            <person name="Zhang J."/>
            <person name="Zhang L."/>
            <person name="Zhou C."/>
            <person name="Zhu D."/>
            <person name="Muzny D."/>
            <person name="Worley K."/>
            <person name="Gibbs R."/>
        </authorList>
    </citation>
    <scope>NUCLEOTIDE SEQUENCE [LARGE SCALE GENOMIC DNA]</scope>
    <source>
        <strain evidence="7 8">ATCC 49030</strain>
    </source>
</reference>
<dbReference type="InterPro" id="IPR005829">
    <property type="entry name" value="Sugar_transporter_CS"/>
</dbReference>
<feature type="transmembrane region" description="Helical" evidence="5">
    <location>
        <begin position="39"/>
        <end position="62"/>
    </location>
</feature>
<feature type="domain" description="Major facilitator superfamily (MFS) profile" evidence="6">
    <location>
        <begin position="8"/>
        <end position="385"/>
    </location>
</feature>
<keyword evidence="8" id="KW-1185">Reference proteome</keyword>
<feature type="transmembrane region" description="Helical" evidence="5">
    <location>
        <begin position="97"/>
        <end position="121"/>
    </location>
</feature>